<accession>A0A0L7QQ21</accession>
<evidence type="ECO:0000313" key="1">
    <source>
        <dbReference type="EMBL" id="KOC60586.1"/>
    </source>
</evidence>
<name>A0A0L7QQ21_9HYME</name>
<evidence type="ECO:0000313" key="2">
    <source>
        <dbReference type="Proteomes" id="UP000053825"/>
    </source>
</evidence>
<organism evidence="1 2">
    <name type="scientific">Habropoda laboriosa</name>
    <dbReference type="NCBI Taxonomy" id="597456"/>
    <lineage>
        <taxon>Eukaryota</taxon>
        <taxon>Metazoa</taxon>
        <taxon>Ecdysozoa</taxon>
        <taxon>Arthropoda</taxon>
        <taxon>Hexapoda</taxon>
        <taxon>Insecta</taxon>
        <taxon>Pterygota</taxon>
        <taxon>Neoptera</taxon>
        <taxon>Endopterygota</taxon>
        <taxon>Hymenoptera</taxon>
        <taxon>Apocrita</taxon>
        <taxon>Aculeata</taxon>
        <taxon>Apoidea</taxon>
        <taxon>Anthophila</taxon>
        <taxon>Apidae</taxon>
        <taxon>Habropoda</taxon>
    </lineage>
</organism>
<dbReference type="AlphaFoldDB" id="A0A0L7QQ21"/>
<keyword evidence="2" id="KW-1185">Reference proteome</keyword>
<dbReference type="STRING" id="597456.A0A0L7QQ21"/>
<evidence type="ECO:0008006" key="3">
    <source>
        <dbReference type="Google" id="ProtNLM"/>
    </source>
</evidence>
<dbReference type="InterPro" id="IPR036397">
    <property type="entry name" value="RNaseH_sf"/>
</dbReference>
<dbReference type="GO" id="GO:0003676">
    <property type="term" value="F:nucleic acid binding"/>
    <property type="evidence" value="ECO:0007669"/>
    <property type="project" value="InterPro"/>
</dbReference>
<dbReference type="PANTHER" id="PTHR47326">
    <property type="entry name" value="TRANSPOSABLE ELEMENT TC3 TRANSPOSASE-LIKE PROTEIN"/>
    <property type="match status" value="1"/>
</dbReference>
<dbReference type="PANTHER" id="PTHR47326:SF1">
    <property type="entry name" value="HTH PSQ-TYPE DOMAIN-CONTAINING PROTEIN"/>
    <property type="match status" value="1"/>
</dbReference>
<proteinExistence type="predicted"/>
<dbReference type="Proteomes" id="UP000053825">
    <property type="component" value="Unassembled WGS sequence"/>
</dbReference>
<gene>
    <name evidence="1" type="ORF">WH47_08045</name>
</gene>
<sequence>MWLQHDGAPAHNDRRVRKTLNNTFPGRWIRRGSRIPFTPRSPDLTSLDFFVRGFIKEKKLSRRTHHS</sequence>
<protein>
    <recommendedName>
        <fullName evidence="3">Histone-lysine N-methyltransferase SETMAR</fullName>
    </recommendedName>
</protein>
<reference evidence="1 2" key="1">
    <citation type="submission" date="2015-07" db="EMBL/GenBank/DDBJ databases">
        <title>The genome of Habropoda laboriosa.</title>
        <authorList>
            <person name="Pan H."/>
            <person name="Kapheim K."/>
        </authorList>
    </citation>
    <scope>NUCLEOTIDE SEQUENCE [LARGE SCALE GENOMIC DNA]</scope>
    <source>
        <strain evidence="1">0110345459</strain>
    </source>
</reference>
<dbReference type="Gene3D" id="3.30.420.10">
    <property type="entry name" value="Ribonuclease H-like superfamily/Ribonuclease H"/>
    <property type="match status" value="1"/>
</dbReference>
<dbReference type="EMBL" id="KQ414807">
    <property type="protein sequence ID" value="KOC60586.1"/>
    <property type="molecule type" value="Genomic_DNA"/>
</dbReference>